<evidence type="ECO:0008006" key="3">
    <source>
        <dbReference type="Google" id="ProtNLM"/>
    </source>
</evidence>
<dbReference type="OrthoDB" id="653743at2"/>
<proteinExistence type="predicted"/>
<keyword evidence="2" id="KW-1185">Reference proteome</keyword>
<dbReference type="AlphaFoldDB" id="A0A1H8JVF9"/>
<evidence type="ECO:0000313" key="2">
    <source>
        <dbReference type="Proteomes" id="UP000198984"/>
    </source>
</evidence>
<dbReference type="STRING" id="573321.SAMN04488505_113148"/>
<dbReference type="EMBL" id="FOBB01000013">
    <property type="protein sequence ID" value="SEN84198.1"/>
    <property type="molecule type" value="Genomic_DNA"/>
</dbReference>
<reference evidence="1 2" key="1">
    <citation type="submission" date="2016-10" db="EMBL/GenBank/DDBJ databases">
        <authorList>
            <person name="de Groot N.N."/>
        </authorList>
    </citation>
    <scope>NUCLEOTIDE SEQUENCE [LARGE SCALE GENOMIC DNA]</scope>
    <source>
        <strain evidence="1 2">DSM 21039</strain>
    </source>
</reference>
<dbReference type="PROSITE" id="PS51257">
    <property type="entry name" value="PROKAR_LIPOPROTEIN"/>
    <property type="match status" value="1"/>
</dbReference>
<accession>A0A1H8JVF9</accession>
<protein>
    <recommendedName>
        <fullName evidence="3">Lipoprotein</fullName>
    </recommendedName>
</protein>
<evidence type="ECO:0000313" key="1">
    <source>
        <dbReference type="EMBL" id="SEN84198.1"/>
    </source>
</evidence>
<gene>
    <name evidence="1" type="ORF">SAMN04488505_113148</name>
</gene>
<sequence>MNRLLALLLTVGILAGCGSGNKHTSGGRPVTFEDFKALFPEQQAPYRLMADSLLQKQPDSLALQRDVLKQFLTDTLAGTDSTKTRHLKYYPLAYIAGSNLQYFVIRAVDRSSTVAYICFTDKKGKYLNRMVAARKDANSPEQMSFTLDNKYVIKTSTEKPVGSNTALKEDFYMANANGAITLIMTNSNGPTTPGQIFNPIDTLAHKHKFSGDYTSGDMNIISIRDGQDAKTFQFFITFSKDNGNCKGELSGTGHFTGSNKGEYKDKETSCGIGFQFGAGRVSIREIGGCGAYRGIKCFFEGGYVKKKAPSAK</sequence>
<organism evidence="1 2">
    <name type="scientific">Chitinophaga rupis</name>
    <dbReference type="NCBI Taxonomy" id="573321"/>
    <lineage>
        <taxon>Bacteria</taxon>
        <taxon>Pseudomonadati</taxon>
        <taxon>Bacteroidota</taxon>
        <taxon>Chitinophagia</taxon>
        <taxon>Chitinophagales</taxon>
        <taxon>Chitinophagaceae</taxon>
        <taxon>Chitinophaga</taxon>
    </lineage>
</organism>
<name>A0A1H8JVF9_9BACT</name>
<dbReference type="RefSeq" id="WP_143081203.1">
    <property type="nucleotide sequence ID" value="NZ_FOBB01000013.1"/>
</dbReference>
<dbReference type="Proteomes" id="UP000198984">
    <property type="component" value="Unassembled WGS sequence"/>
</dbReference>